<dbReference type="Pfam" id="PF00782">
    <property type="entry name" value="DSPc"/>
    <property type="match status" value="1"/>
</dbReference>
<evidence type="ECO:0000256" key="6">
    <source>
        <dbReference type="ARBA" id="ARBA00022912"/>
    </source>
</evidence>
<evidence type="ECO:0000259" key="11">
    <source>
        <dbReference type="PROSITE" id="PS50054"/>
    </source>
</evidence>
<dbReference type="GO" id="GO:0008330">
    <property type="term" value="F:protein tyrosine/threonine phosphatase activity"/>
    <property type="evidence" value="ECO:0007669"/>
    <property type="project" value="TreeGrafter"/>
</dbReference>
<dbReference type="AlphaFoldDB" id="A0A8K0HMX9"/>
<gene>
    <name evidence="13" type="ORF">FNV43_RR00384</name>
</gene>
<dbReference type="SMART" id="SM00195">
    <property type="entry name" value="DSPc"/>
    <property type="match status" value="1"/>
</dbReference>
<dbReference type="FunFam" id="3.90.190.10:FF:000056">
    <property type="entry name" value="Dual specificity phosphatase 12"/>
    <property type="match status" value="1"/>
</dbReference>
<dbReference type="PANTHER" id="PTHR10159">
    <property type="entry name" value="DUAL SPECIFICITY PROTEIN PHOSPHATASE"/>
    <property type="match status" value="1"/>
</dbReference>
<reference evidence="13" key="1">
    <citation type="submission" date="2020-03" db="EMBL/GenBank/DDBJ databases">
        <title>A high-quality chromosome-level genome assembly of a woody plant with both climbing and erect habits, Rhamnella rubrinervis.</title>
        <authorList>
            <person name="Lu Z."/>
            <person name="Yang Y."/>
            <person name="Zhu X."/>
            <person name="Sun Y."/>
        </authorList>
    </citation>
    <scope>NUCLEOTIDE SEQUENCE</scope>
    <source>
        <strain evidence="13">BYM</strain>
        <tissue evidence="13">Leaf</tissue>
    </source>
</reference>
<evidence type="ECO:0000256" key="4">
    <source>
        <dbReference type="ARBA" id="ARBA00022490"/>
    </source>
</evidence>
<evidence type="ECO:0000313" key="14">
    <source>
        <dbReference type="Proteomes" id="UP000796880"/>
    </source>
</evidence>
<comment type="catalytic activity">
    <reaction evidence="8">
        <text>O-phospho-L-seryl-[protein] + H2O = L-seryl-[protein] + phosphate</text>
        <dbReference type="Rhea" id="RHEA:20629"/>
        <dbReference type="Rhea" id="RHEA-COMP:9863"/>
        <dbReference type="Rhea" id="RHEA-COMP:11604"/>
        <dbReference type="ChEBI" id="CHEBI:15377"/>
        <dbReference type="ChEBI" id="CHEBI:29999"/>
        <dbReference type="ChEBI" id="CHEBI:43474"/>
        <dbReference type="ChEBI" id="CHEBI:83421"/>
        <dbReference type="EC" id="3.1.3.16"/>
    </reaction>
</comment>
<dbReference type="GO" id="GO:0017017">
    <property type="term" value="F:MAP kinase tyrosine/serine/threonine phosphatase activity"/>
    <property type="evidence" value="ECO:0007669"/>
    <property type="project" value="TreeGrafter"/>
</dbReference>
<dbReference type="GO" id="GO:0005634">
    <property type="term" value="C:nucleus"/>
    <property type="evidence" value="ECO:0007669"/>
    <property type="project" value="UniProtKB-SubCell"/>
</dbReference>
<feature type="domain" description="Tyrosine specific protein phosphatases" evidence="12">
    <location>
        <begin position="98"/>
        <end position="149"/>
    </location>
</feature>
<dbReference type="OrthoDB" id="10252009at2759"/>
<dbReference type="PROSITE" id="PS50054">
    <property type="entry name" value="TYR_PHOSPHATASE_DUAL"/>
    <property type="match status" value="1"/>
</dbReference>
<comment type="catalytic activity">
    <reaction evidence="9">
        <text>O-phospho-L-threonyl-[protein] + H2O = L-threonyl-[protein] + phosphate</text>
        <dbReference type="Rhea" id="RHEA:47004"/>
        <dbReference type="Rhea" id="RHEA-COMP:11060"/>
        <dbReference type="Rhea" id="RHEA-COMP:11605"/>
        <dbReference type="ChEBI" id="CHEBI:15377"/>
        <dbReference type="ChEBI" id="CHEBI:30013"/>
        <dbReference type="ChEBI" id="CHEBI:43474"/>
        <dbReference type="ChEBI" id="CHEBI:61977"/>
        <dbReference type="EC" id="3.1.3.16"/>
    </reaction>
</comment>
<evidence type="ECO:0000256" key="9">
    <source>
        <dbReference type="ARBA" id="ARBA00048336"/>
    </source>
</evidence>
<organism evidence="13 14">
    <name type="scientific">Rhamnella rubrinervis</name>
    <dbReference type="NCBI Taxonomy" id="2594499"/>
    <lineage>
        <taxon>Eukaryota</taxon>
        <taxon>Viridiplantae</taxon>
        <taxon>Streptophyta</taxon>
        <taxon>Embryophyta</taxon>
        <taxon>Tracheophyta</taxon>
        <taxon>Spermatophyta</taxon>
        <taxon>Magnoliopsida</taxon>
        <taxon>eudicotyledons</taxon>
        <taxon>Gunneridae</taxon>
        <taxon>Pentapetalae</taxon>
        <taxon>rosids</taxon>
        <taxon>fabids</taxon>
        <taxon>Rosales</taxon>
        <taxon>Rhamnaceae</taxon>
        <taxon>rhamnoid group</taxon>
        <taxon>Rhamneae</taxon>
        <taxon>Rhamnella</taxon>
    </lineage>
</organism>
<dbReference type="InterPro" id="IPR029021">
    <property type="entry name" value="Prot-tyrosine_phosphatase-like"/>
</dbReference>
<evidence type="ECO:0000256" key="10">
    <source>
        <dbReference type="ARBA" id="ARBA00051722"/>
    </source>
</evidence>
<comment type="catalytic activity">
    <reaction evidence="10">
        <text>O-phospho-L-tyrosyl-[protein] + H2O = L-tyrosyl-[protein] + phosphate</text>
        <dbReference type="Rhea" id="RHEA:10684"/>
        <dbReference type="Rhea" id="RHEA-COMP:10136"/>
        <dbReference type="Rhea" id="RHEA-COMP:20101"/>
        <dbReference type="ChEBI" id="CHEBI:15377"/>
        <dbReference type="ChEBI" id="CHEBI:43474"/>
        <dbReference type="ChEBI" id="CHEBI:46858"/>
        <dbReference type="ChEBI" id="CHEBI:61978"/>
        <dbReference type="EC" id="3.1.3.48"/>
    </reaction>
</comment>
<evidence type="ECO:0000256" key="5">
    <source>
        <dbReference type="ARBA" id="ARBA00022801"/>
    </source>
</evidence>
<dbReference type="Proteomes" id="UP000796880">
    <property type="component" value="Unassembled WGS sequence"/>
</dbReference>
<evidence type="ECO:0000256" key="3">
    <source>
        <dbReference type="ARBA" id="ARBA00008601"/>
    </source>
</evidence>
<dbReference type="Gene3D" id="3.90.190.10">
    <property type="entry name" value="Protein tyrosine phosphatase superfamily"/>
    <property type="match status" value="1"/>
</dbReference>
<keyword evidence="7" id="KW-0539">Nucleus</keyword>
<evidence type="ECO:0000256" key="1">
    <source>
        <dbReference type="ARBA" id="ARBA00004123"/>
    </source>
</evidence>
<dbReference type="PROSITE" id="PS50056">
    <property type="entry name" value="TYR_PHOSPHATASE_2"/>
    <property type="match status" value="1"/>
</dbReference>
<name>A0A8K0HMX9_9ROSA</name>
<dbReference type="InterPro" id="IPR020422">
    <property type="entry name" value="TYR_PHOSPHATASE_DUAL_dom"/>
</dbReference>
<keyword evidence="5" id="KW-0378">Hydrolase</keyword>
<dbReference type="EMBL" id="VOIH02000001">
    <property type="protein sequence ID" value="KAF3455742.1"/>
    <property type="molecule type" value="Genomic_DNA"/>
</dbReference>
<proteinExistence type="inferred from homology"/>
<dbReference type="SUPFAM" id="SSF52799">
    <property type="entry name" value="(Phosphotyrosine protein) phosphatases II"/>
    <property type="match status" value="1"/>
</dbReference>
<sequence>MDHISNSFRNQIAALTRVINVMRCLKEDNVPCQIEEGLFLGSVGASNNKDALKALNVTHILTVAKSLRPACPNDFVYKVIDVLDREDENIKQYFEECFDFIDEAKRAHGGVLVHCFMGRSRSVTIIVAYLMRKHGMSLSQALEHVKSRRKLAAPNAGFISELEDYEKSLCDAMRFNTYITMTVITICKYHSEASVTESPVPSSSEKPYFVYVLGPKSGFSNSSGSLVARIEKF</sequence>
<comment type="subcellular location">
    <subcellularLocation>
        <location evidence="2">Cytoplasm</location>
    </subcellularLocation>
    <subcellularLocation>
        <location evidence="1">Nucleus</location>
    </subcellularLocation>
</comment>
<dbReference type="GO" id="GO:0043409">
    <property type="term" value="P:negative regulation of MAPK cascade"/>
    <property type="evidence" value="ECO:0007669"/>
    <property type="project" value="TreeGrafter"/>
</dbReference>
<evidence type="ECO:0008006" key="15">
    <source>
        <dbReference type="Google" id="ProtNLM"/>
    </source>
</evidence>
<accession>A0A8K0HMX9</accession>
<dbReference type="InterPro" id="IPR000340">
    <property type="entry name" value="Dual-sp_phosphatase_cat-dom"/>
</dbReference>
<feature type="domain" description="Tyrosine-protein phosphatase" evidence="11">
    <location>
        <begin position="30"/>
        <end position="171"/>
    </location>
</feature>
<keyword evidence="6" id="KW-0904">Protein phosphatase</keyword>
<evidence type="ECO:0000256" key="8">
    <source>
        <dbReference type="ARBA" id="ARBA00047761"/>
    </source>
</evidence>
<evidence type="ECO:0000259" key="12">
    <source>
        <dbReference type="PROSITE" id="PS50056"/>
    </source>
</evidence>
<dbReference type="GO" id="GO:0033550">
    <property type="term" value="F:MAP kinase tyrosine phosphatase activity"/>
    <property type="evidence" value="ECO:0007669"/>
    <property type="project" value="TreeGrafter"/>
</dbReference>
<comment type="caution">
    <text evidence="13">The sequence shown here is derived from an EMBL/GenBank/DDBJ whole genome shotgun (WGS) entry which is preliminary data.</text>
</comment>
<dbReference type="GO" id="GO:0005737">
    <property type="term" value="C:cytoplasm"/>
    <property type="evidence" value="ECO:0007669"/>
    <property type="project" value="UniProtKB-SubCell"/>
</dbReference>
<dbReference type="CDD" id="cd14498">
    <property type="entry name" value="DSP"/>
    <property type="match status" value="1"/>
</dbReference>
<keyword evidence="4" id="KW-0963">Cytoplasm</keyword>
<protein>
    <recommendedName>
        <fullName evidence="15">Dual specificity protein phosphatase 1</fullName>
    </recommendedName>
</protein>
<evidence type="ECO:0000313" key="13">
    <source>
        <dbReference type="EMBL" id="KAF3455742.1"/>
    </source>
</evidence>
<keyword evidence="14" id="KW-1185">Reference proteome</keyword>
<evidence type="ECO:0000256" key="2">
    <source>
        <dbReference type="ARBA" id="ARBA00004496"/>
    </source>
</evidence>
<dbReference type="InterPro" id="IPR000387">
    <property type="entry name" value="Tyr_Pase_dom"/>
</dbReference>
<evidence type="ECO:0000256" key="7">
    <source>
        <dbReference type="ARBA" id="ARBA00023242"/>
    </source>
</evidence>
<dbReference type="PANTHER" id="PTHR10159:SF511">
    <property type="entry name" value="DUAL SPECIFICITY PROTEIN PHOSPHATASE 1"/>
    <property type="match status" value="1"/>
</dbReference>
<comment type="similarity">
    <text evidence="3">Belongs to the protein-tyrosine phosphatase family. Non-receptor class dual specificity subfamily.</text>
</comment>
<dbReference type="GO" id="GO:0004722">
    <property type="term" value="F:protein serine/threonine phosphatase activity"/>
    <property type="evidence" value="ECO:0007669"/>
    <property type="project" value="UniProtKB-EC"/>
</dbReference>